<dbReference type="GO" id="GO:0004176">
    <property type="term" value="F:ATP-dependent peptidase activity"/>
    <property type="evidence" value="ECO:0007669"/>
    <property type="project" value="UniProtKB-UniRule"/>
</dbReference>
<dbReference type="AlphaFoldDB" id="A5DAP1"/>
<dbReference type="InterPro" id="IPR027417">
    <property type="entry name" value="P-loop_NTPase"/>
</dbReference>
<dbReference type="InterPro" id="IPR027503">
    <property type="entry name" value="Lonm_euk"/>
</dbReference>
<dbReference type="Proteomes" id="UP000001997">
    <property type="component" value="Unassembled WGS sequence"/>
</dbReference>
<evidence type="ECO:0000256" key="11">
    <source>
        <dbReference type="PROSITE-ProRule" id="PRU01122"/>
    </source>
</evidence>
<feature type="compositionally biased region" description="Basic and acidic residues" evidence="12">
    <location>
        <begin position="175"/>
        <end position="219"/>
    </location>
</feature>
<comment type="function">
    <text evidence="10">ATP-dependent serine protease that mediates the selective degradation of misfolded, unassembled or oxidatively damaged polypeptides as well as certain short-lived regulatory proteins in the mitochondrial matrix. May also have a chaperone function in the assembly of inner membrane protein complexes. Participates in the regulation of mitochondrial gene expression and in the maintenance of the integrity of the mitochondrial genome. Binds to mitochondrial DNA in a site-specific manner.</text>
</comment>
<proteinExistence type="inferred from homology"/>
<dbReference type="HOGENOM" id="CLU_004109_1_0_1"/>
<dbReference type="InterPro" id="IPR027065">
    <property type="entry name" value="Lon_Prtase"/>
</dbReference>
<evidence type="ECO:0000256" key="10">
    <source>
        <dbReference type="HAMAP-Rule" id="MF_03120"/>
    </source>
</evidence>
<evidence type="ECO:0000259" key="13">
    <source>
        <dbReference type="PROSITE" id="PS51786"/>
    </source>
</evidence>
<dbReference type="OrthoDB" id="2411602at2759"/>
<dbReference type="SMART" id="SM00382">
    <property type="entry name" value="AAA"/>
    <property type="match status" value="1"/>
</dbReference>
<dbReference type="Gene3D" id="3.30.230.10">
    <property type="match status" value="1"/>
</dbReference>
<dbReference type="VEuPathDB" id="FungiDB:PGUG_00346"/>
<feature type="compositionally biased region" description="Basic and acidic residues" evidence="12">
    <location>
        <begin position="856"/>
        <end position="869"/>
    </location>
</feature>
<dbReference type="InterPro" id="IPR015947">
    <property type="entry name" value="PUA-like_sf"/>
</dbReference>
<dbReference type="Gene3D" id="2.30.130.40">
    <property type="entry name" value="LON domain-like"/>
    <property type="match status" value="1"/>
</dbReference>
<dbReference type="FunFam" id="3.40.50.300:FF:000021">
    <property type="entry name" value="Lon protease homolog"/>
    <property type="match status" value="1"/>
</dbReference>
<dbReference type="PROSITE" id="PS51786">
    <property type="entry name" value="LON_PROTEOLYTIC"/>
    <property type="match status" value="1"/>
</dbReference>
<keyword evidence="3 10" id="KW-0547">Nucleotide-binding</keyword>
<dbReference type="GO" id="GO:0070407">
    <property type="term" value="P:oxidation-dependent protein catabolic process"/>
    <property type="evidence" value="ECO:0007669"/>
    <property type="project" value="UniProtKB-UniRule"/>
</dbReference>
<evidence type="ECO:0000256" key="5">
    <source>
        <dbReference type="ARBA" id="ARBA00022825"/>
    </source>
</evidence>
<dbReference type="Pfam" id="PF00004">
    <property type="entry name" value="AAA"/>
    <property type="match status" value="1"/>
</dbReference>
<dbReference type="Pfam" id="PF05362">
    <property type="entry name" value="Lon_C"/>
    <property type="match status" value="1"/>
</dbReference>
<reference evidence="15 16" key="1">
    <citation type="journal article" date="2009" name="Nature">
        <title>Evolution of pathogenicity and sexual reproduction in eight Candida genomes.</title>
        <authorList>
            <person name="Butler G."/>
            <person name="Rasmussen M.D."/>
            <person name="Lin M.F."/>
            <person name="Santos M.A."/>
            <person name="Sakthikumar S."/>
            <person name="Munro C.A."/>
            <person name="Rheinbay E."/>
            <person name="Grabherr M."/>
            <person name="Forche A."/>
            <person name="Reedy J.L."/>
            <person name="Agrafioti I."/>
            <person name="Arnaud M.B."/>
            <person name="Bates S."/>
            <person name="Brown A.J."/>
            <person name="Brunke S."/>
            <person name="Costanzo M.C."/>
            <person name="Fitzpatrick D.A."/>
            <person name="de Groot P.W."/>
            <person name="Harris D."/>
            <person name="Hoyer L.L."/>
            <person name="Hube B."/>
            <person name="Klis F.M."/>
            <person name="Kodira C."/>
            <person name="Lennard N."/>
            <person name="Logue M.E."/>
            <person name="Martin R."/>
            <person name="Neiman A.M."/>
            <person name="Nikolaou E."/>
            <person name="Quail M.A."/>
            <person name="Quinn J."/>
            <person name="Santos M.C."/>
            <person name="Schmitzberger F.F."/>
            <person name="Sherlock G."/>
            <person name="Shah P."/>
            <person name="Silverstein K.A."/>
            <person name="Skrzypek M.S."/>
            <person name="Soll D."/>
            <person name="Staggs R."/>
            <person name="Stansfield I."/>
            <person name="Stumpf M.P."/>
            <person name="Sudbery P.E."/>
            <person name="Srikantha T."/>
            <person name="Zeng Q."/>
            <person name="Berman J."/>
            <person name="Berriman M."/>
            <person name="Heitman J."/>
            <person name="Gow N.A."/>
            <person name="Lorenz M.C."/>
            <person name="Birren B.W."/>
            <person name="Kellis M."/>
            <person name="Cuomo C.A."/>
        </authorList>
    </citation>
    <scope>NUCLEOTIDE SEQUENCE [LARGE SCALE GENOMIC DNA]</scope>
    <source>
        <strain evidence="16">ATCC 6260 / CBS 566 / DSM 6381 / JCM 1539 / NBRC 10279 / NRRL Y-324</strain>
    </source>
</reference>
<dbReference type="PANTHER" id="PTHR43718:SF2">
    <property type="entry name" value="LON PROTEASE HOMOLOG, MITOCHONDRIAL"/>
    <property type="match status" value="1"/>
</dbReference>
<dbReference type="CDD" id="cd19500">
    <property type="entry name" value="RecA-like_Lon"/>
    <property type="match status" value="1"/>
</dbReference>
<evidence type="ECO:0000259" key="14">
    <source>
        <dbReference type="PROSITE" id="PS51787"/>
    </source>
</evidence>
<dbReference type="GO" id="GO:0043565">
    <property type="term" value="F:sequence-specific DNA binding"/>
    <property type="evidence" value="ECO:0007669"/>
    <property type="project" value="UniProtKB-UniRule"/>
</dbReference>
<keyword evidence="7 10" id="KW-0238">DNA-binding</keyword>
<evidence type="ECO:0000256" key="12">
    <source>
        <dbReference type="SAM" id="MobiDB-lite"/>
    </source>
</evidence>
<dbReference type="HAMAP" id="MF_03120">
    <property type="entry name" value="lonm_euk"/>
    <property type="match status" value="1"/>
</dbReference>
<dbReference type="KEGG" id="pgu:PGUG_00346"/>
<comment type="subcellular location">
    <subcellularLocation>
        <location evidence="1 10">Mitochondrion matrix</location>
    </subcellularLocation>
</comment>
<keyword evidence="5 10" id="KW-0720">Serine protease</keyword>
<dbReference type="OMA" id="VEWYQEV"/>
<feature type="binding site" evidence="10">
    <location>
        <begin position="648"/>
        <end position="655"/>
    </location>
    <ligand>
        <name>ATP</name>
        <dbReference type="ChEBI" id="CHEBI:30616"/>
    </ligand>
</feature>
<accession>A5DAP1</accession>
<feature type="region of interest" description="Disordered" evidence="12">
    <location>
        <begin position="856"/>
        <end position="936"/>
    </location>
</feature>
<dbReference type="EMBL" id="CH408155">
    <property type="protein sequence ID" value="EDK36248.2"/>
    <property type="molecule type" value="Genomic_DNA"/>
</dbReference>
<dbReference type="InterPro" id="IPR046336">
    <property type="entry name" value="Lon_prtase_N_sf"/>
</dbReference>
<keyword evidence="6 10" id="KW-0067">ATP-binding</keyword>
<dbReference type="GO" id="GO:0005759">
    <property type="term" value="C:mitochondrial matrix"/>
    <property type="evidence" value="ECO:0007669"/>
    <property type="project" value="UniProtKB-SubCell"/>
</dbReference>
<evidence type="ECO:0000256" key="3">
    <source>
        <dbReference type="ARBA" id="ARBA00022741"/>
    </source>
</evidence>
<evidence type="ECO:0000256" key="4">
    <source>
        <dbReference type="ARBA" id="ARBA00022801"/>
    </source>
</evidence>
<dbReference type="InterPro" id="IPR014721">
    <property type="entry name" value="Ribsml_uS5_D2-typ_fold_subgr"/>
</dbReference>
<evidence type="ECO:0000313" key="16">
    <source>
        <dbReference type="Proteomes" id="UP000001997"/>
    </source>
</evidence>
<dbReference type="InterPro" id="IPR008269">
    <property type="entry name" value="Lon_proteolytic"/>
</dbReference>
<dbReference type="NCBIfam" id="TIGR00763">
    <property type="entry name" value="lon"/>
    <property type="match status" value="1"/>
</dbReference>
<feature type="active site" evidence="10 11">
    <location>
        <position position="1062"/>
    </location>
</feature>
<name>A5DAP1_PICGU</name>
<keyword evidence="4 10" id="KW-0378">Hydrolase</keyword>
<dbReference type="Gene3D" id="1.10.8.60">
    <property type="match status" value="1"/>
</dbReference>
<dbReference type="GO" id="GO:0006515">
    <property type="term" value="P:protein quality control for misfolded or incompletely synthesized proteins"/>
    <property type="evidence" value="ECO:0007669"/>
    <property type="project" value="UniProtKB-UniRule"/>
</dbReference>
<sequence>MNNLQTQVLAHPKPGSAKESRWLQVIRRVRRETFSKSTKYTSYSLTIVAPKASCWMQDRAYEFSPFDLVNSTLSMSMAKTYMRHVSRLRGPQKSIVRCATSAASPQIPRFVSNEKNARKRRIATVESIWNGDFSGPSEPFRAFPGDSTNATSSVFVSDSSTGDKSGVPSDNTDGSADKAPVEREKNDERDEKDDSPGKEVPSDDQPKTPEPSKDTEKSDSSISSSGLGGTSDTPGAPGAPGSPSGGNGGNGSGNGPEEQAVDPETGLYPPLLAIPMKDRPPLPGRPFAINITDPDVIRSIYTIIDKREPYFLLFHVKDPNEPDTDIIRSKDSVYDIGVHCQIIRHTTPRPGVFNVLGYPLDRCQLQELSSPSDRKKTNSDKKVDASSASDASYLSGLNVSYATVKRVSDEPYDEESADIKSLVESLKTLLSKMGGKNPLEKLQIKEGTELVNNPSKLADFVGSTIHGNPKKIQEILETLNVQSRLSKALELLKVELKASMIKENTIHNLSSKADEYQTRLFIKEFIKELQKRAGISESEDKKTHKFDERLKHLKLTEEAMEAYNAEKTKMESQNEHSSELGVSERYLDWLTSIPWGIYSKDRFSIKRAREILDRDHYGLKDVKDRILEFISIGKVSGKVDGKILCLAGPPGTGKTSIARSIAEALDRKYVRIAMGGIQDVHEVKGHRRTYVGSIPGRIIFALKQAKTSNPLMLIDEIDKLDLSRGGGAASAFLEILDPEQNNSFVDNYIDVKVDLSKVLFVCTANYLGNIPAPLRDRMEIIDVSGYTNNEKIEIAKRHLIPDAAKKAGLDPRHVKIPTETISRLIEKYCRESGLRNVKKFINRIYSKASMKIVEDIESREEEVSAKEERSAEDEDKAEIVKTESVEKTDAKDEKVDKEPAQATATEFSADGVAADAKKDSSEESTSSEDENLPEPIAIPEDVEITVSVDTLKDYVGPEIYTRDRVYDNPPPGVATGLSYSSSGNGDALYIESILTHSIASGSGSPGMHVTGSLKDVMKESASIAYSFTKSFMSKKYPNNRFFEAADIHVHCPDGAIPKDGPSAGISFTSSLISLAINKPLPPEVAMTGEITVTGRVLPVGGLREKLLGAKRYGCTKVIFPKDIENVLEEIPEEVKEGIELIPVEWYQEVFDHIFPNTSVEEINDIWKDDFAALDQKKKAKRK</sequence>
<dbReference type="GO" id="GO:0034599">
    <property type="term" value="P:cellular response to oxidative stress"/>
    <property type="evidence" value="ECO:0007669"/>
    <property type="project" value="UniProtKB-UniRule"/>
</dbReference>
<dbReference type="Gene3D" id="1.20.5.5270">
    <property type="match status" value="1"/>
</dbReference>
<dbReference type="EC" id="3.4.21.53" evidence="10"/>
<dbReference type="InterPro" id="IPR004815">
    <property type="entry name" value="Lon_bac/euk-typ"/>
</dbReference>
<dbReference type="GO" id="GO:0007005">
    <property type="term" value="P:mitochondrion organization"/>
    <property type="evidence" value="ECO:0007669"/>
    <property type="project" value="TreeGrafter"/>
</dbReference>
<evidence type="ECO:0000256" key="9">
    <source>
        <dbReference type="ARBA" id="ARBA00050665"/>
    </source>
</evidence>
<dbReference type="PROSITE" id="PS51787">
    <property type="entry name" value="LON_N"/>
    <property type="match status" value="1"/>
</dbReference>
<dbReference type="Gene3D" id="1.20.58.1480">
    <property type="match status" value="1"/>
</dbReference>
<feature type="compositionally biased region" description="Basic and acidic residues" evidence="12">
    <location>
        <begin position="877"/>
        <end position="899"/>
    </location>
</feature>
<dbReference type="GeneID" id="5129210"/>
<evidence type="ECO:0000256" key="1">
    <source>
        <dbReference type="ARBA" id="ARBA00004305"/>
    </source>
</evidence>
<dbReference type="Pfam" id="PF02190">
    <property type="entry name" value="LON_substr_bdg"/>
    <property type="match status" value="1"/>
</dbReference>
<dbReference type="GO" id="GO:0005524">
    <property type="term" value="F:ATP binding"/>
    <property type="evidence" value="ECO:0007669"/>
    <property type="project" value="UniProtKB-UniRule"/>
</dbReference>
<comment type="catalytic activity">
    <reaction evidence="9 10">
        <text>Hydrolysis of proteins in presence of ATP.</text>
        <dbReference type="EC" id="3.4.21.53"/>
    </reaction>
</comment>
<comment type="subunit">
    <text evidence="10">Homohexamer or homoheptamer. Organized in a ring with a central cavity.</text>
</comment>
<feature type="compositionally biased region" description="Gly residues" evidence="12">
    <location>
        <begin position="243"/>
        <end position="254"/>
    </location>
</feature>
<dbReference type="Gene3D" id="3.40.50.300">
    <property type="entry name" value="P-loop containing nucleotide triphosphate hydrolases"/>
    <property type="match status" value="1"/>
</dbReference>
<evidence type="ECO:0000256" key="7">
    <source>
        <dbReference type="ARBA" id="ARBA00023125"/>
    </source>
</evidence>
<dbReference type="InParanoid" id="A5DAP1"/>
<dbReference type="STRING" id="294746.A5DAP1"/>
<dbReference type="FunCoup" id="A5DAP1">
    <property type="interactions" value="994"/>
</dbReference>
<evidence type="ECO:0000256" key="6">
    <source>
        <dbReference type="ARBA" id="ARBA00022840"/>
    </source>
</evidence>
<dbReference type="GO" id="GO:0003697">
    <property type="term" value="F:single-stranded DNA binding"/>
    <property type="evidence" value="ECO:0007669"/>
    <property type="project" value="TreeGrafter"/>
</dbReference>
<dbReference type="PRINTS" id="PR00830">
    <property type="entry name" value="ENDOLAPTASE"/>
</dbReference>
<feature type="compositionally biased region" description="Polar residues" evidence="12">
    <location>
        <begin position="151"/>
        <end position="174"/>
    </location>
</feature>
<feature type="compositionally biased region" description="Low complexity" evidence="12">
    <location>
        <begin position="220"/>
        <end position="242"/>
    </location>
</feature>
<evidence type="ECO:0000313" key="15">
    <source>
        <dbReference type="EMBL" id="EDK36248.2"/>
    </source>
</evidence>
<dbReference type="GO" id="GO:0004252">
    <property type="term" value="F:serine-type endopeptidase activity"/>
    <property type="evidence" value="ECO:0007669"/>
    <property type="project" value="UniProtKB-UniRule"/>
</dbReference>
<dbReference type="PANTHER" id="PTHR43718">
    <property type="entry name" value="LON PROTEASE"/>
    <property type="match status" value="1"/>
</dbReference>
<gene>
    <name evidence="10" type="primary">PIM1</name>
    <name evidence="15" type="ORF">PGUG_00346</name>
</gene>
<dbReference type="eggNOG" id="KOG2004">
    <property type="taxonomic scope" value="Eukaryota"/>
</dbReference>
<dbReference type="GO" id="GO:0051131">
    <property type="term" value="P:chaperone-mediated protein complex assembly"/>
    <property type="evidence" value="ECO:0007669"/>
    <property type="project" value="UniProtKB-UniRule"/>
</dbReference>
<comment type="similarity">
    <text evidence="10 11">Belongs to the peptidase S16 family.</text>
</comment>
<dbReference type="InterPro" id="IPR020568">
    <property type="entry name" value="Ribosomal_Su5_D2-typ_SF"/>
</dbReference>
<feature type="region of interest" description="Disordered" evidence="12">
    <location>
        <begin position="151"/>
        <end position="273"/>
    </location>
</feature>
<evidence type="ECO:0000256" key="2">
    <source>
        <dbReference type="ARBA" id="ARBA00022670"/>
    </source>
</evidence>
<dbReference type="SMART" id="SM00464">
    <property type="entry name" value="LON"/>
    <property type="match status" value="1"/>
</dbReference>
<dbReference type="InterPro" id="IPR054594">
    <property type="entry name" value="Lon_lid"/>
</dbReference>
<feature type="domain" description="Lon N-terminal" evidence="14">
    <location>
        <begin position="271"/>
        <end position="496"/>
    </location>
</feature>
<dbReference type="MEROPS" id="S16.010"/>
<keyword evidence="8 10" id="KW-0496">Mitochondrion</keyword>
<dbReference type="Pfam" id="PF22667">
    <property type="entry name" value="Lon_lid"/>
    <property type="match status" value="1"/>
</dbReference>
<dbReference type="SUPFAM" id="SSF52540">
    <property type="entry name" value="P-loop containing nucleoside triphosphate hydrolases"/>
    <property type="match status" value="1"/>
</dbReference>
<dbReference type="SUPFAM" id="SSF54211">
    <property type="entry name" value="Ribosomal protein S5 domain 2-like"/>
    <property type="match status" value="1"/>
</dbReference>
<organism evidence="15 16">
    <name type="scientific">Meyerozyma guilliermondii (strain ATCC 6260 / CBS 566 / DSM 6381 / JCM 1539 / NBRC 10279 / NRRL Y-324)</name>
    <name type="common">Yeast</name>
    <name type="synonym">Candida guilliermondii</name>
    <dbReference type="NCBI Taxonomy" id="294746"/>
    <lineage>
        <taxon>Eukaryota</taxon>
        <taxon>Fungi</taxon>
        <taxon>Dikarya</taxon>
        <taxon>Ascomycota</taxon>
        <taxon>Saccharomycotina</taxon>
        <taxon>Pichiomycetes</taxon>
        <taxon>Debaryomycetaceae</taxon>
        <taxon>Meyerozyma</taxon>
    </lineage>
</organism>
<dbReference type="InterPro" id="IPR003593">
    <property type="entry name" value="AAA+_ATPase"/>
</dbReference>
<keyword evidence="2 10" id="KW-0645">Protease</keyword>
<keyword evidence="16" id="KW-1185">Reference proteome</keyword>
<dbReference type="GO" id="GO:0016887">
    <property type="term" value="F:ATP hydrolysis activity"/>
    <property type="evidence" value="ECO:0007669"/>
    <property type="project" value="UniProtKB-UniRule"/>
</dbReference>
<evidence type="ECO:0000256" key="8">
    <source>
        <dbReference type="ARBA" id="ARBA00023128"/>
    </source>
</evidence>
<dbReference type="InterPro" id="IPR003111">
    <property type="entry name" value="Lon_prtase_N"/>
</dbReference>
<protein>
    <recommendedName>
        <fullName evidence="10">Lon protease homolog, mitochondrial</fullName>
        <ecNumber evidence="10">3.4.21.53</ecNumber>
    </recommendedName>
</protein>
<feature type="domain" description="Lon proteolytic" evidence="13">
    <location>
        <begin position="968"/>
        <end position="1156"/>
    </location>
</feature>
<feature type="active site" evidence="10 11">
    <location>
        <position position="1105"/>
    </location>
</feature>
<dbReference type="SUPFAM" id="SSF88697">
    <property type="entry name" value="PUA domain-like"/>
    <property type="match status" value="2"/>
</dbReference>
<dbReference type="InterPro" id="IPR003959">
    <property type="entry name" value="ATPase_AAA_core"/>
</dbReference>